<sequence length="229" mass="26480">MARLYPQKVFGRMRRIRDSVGGFVKDVNGKCYLVRDETKIKFDNTEKLIATVFMTNPGSYGFDRMDSWGGFVKGIGEETELKGWGYPDPTMRNVIWAIQSAYDRSGYSKPEGYVRIINASNIVCPKGEDAEHYHHEVKNFIEGNERDFLSEPFEDSCVEESPIVMIGFLKDKFEKEVRSLEARLKPFNEKIVCAKIQDWPVHPVNWVRRPHLGEEIINKLVIQLNKQSN</sequence>
<gene>
    <name evidence="1" type="ORF">ACFQ2Z_13265</name>
</gene>
<protein>
    <submittedName>
        <fullName evidence="1">Uncharacterized protein</fullName>
    </submittedName>
</protein>
<organism evidence="1 2">
    <name type="scientific">Paenibacillus timonensis</name>
    <dbReference type="NCBI Taxonomy" id="225915"/>
    <lineage>
        <taxon>Bacteria</taxon>
        <taxon>Bacillati</taxon>
        <taxon>Bacillota</taxon>
        <taxon>Bacilli</taxon>
        <taxon>Bacillales</taxon>
        <taxon>Paenibacillaceae</taxon>
        <taxon>Paenibacillus</taxon>
    </lineage>
</organism>
<evidence type="ECO:0000313" key="1">
    <source>
        <dbReference type="EMBL" id="MFD1182330.1"/>
    </source>
</evidence>
<dbReference type="Proteomes" id="UP001597211">
    <property type="component" value="Unassembled WGS sequence"/>
</dbReference>
<name>A0ABW3SEC4_9BACL</name>
<reference evidence="2" key="1">
    <citation type="journal article" date="2019" name="Int. J. Syst. Evol. Microbiol.">
        <title>The Global Catalogue of Microorganisms (GCM) 10K type strain sequencing project: providing services to taxonomists for standard genome sequencing and annotation.</title>
        <authorList>
            <consortium name="The Broad Institute Genomics Platform"/>
            <consortium name="The Broad Institute Genome Sequencing Center for Infectious Disease"/>
            <person name="Wu L."/>
            <person name="Ma J."/>
        </authorList>
    </citation>
    <scope>NUCLEOTIDE SEQUENCE [LARGE SCALE GENOMIC DNA]</scope>
    <source>
        <strain evidence="2">CCUG 48216</strain>
    </source>
</reference>
<evidence type="ECO:0000313" key="2">
    <source>
        <dbReference type="Proteomes" id="UP001597211"/>
    </source>
</evidence>
<dbReference type="EMBL" id="JBHTKZ010000024">
    <property type="protein sequence ID" value="MFD1182330.1"/>
    <property type="molecule type" value="Genomic_DNA"/>
</dbReference>
<keyword evidence="2" id="KW-1185">Reference proteome</keyword>
<dbReference type="RefSeq" id="WP_240269510.1">
    <property type="nucleotide sequence ID" value="NZ_JAKSXN010000027.1"/>
</dbReference>
<proteinExistence type="predicted"/>
<comment type="caution">
    <text evidence="1">The sequence shown here is derived from an EMBL/GenBank/DDBJ whole genome shotgun (WGS) entry which is preliminary data.</text>
</comment>
<accession>A0ABW3SEC4</accession>